<accession>A0AAV7SGR2</accession>
<proteinExistence type="predicted"/>
<protein>
    <submittedName>
        <fullName evidence="2">Uncharacterized protein</fullName>
    </submittedName>
</protein>
<evidence type="ECO:0000256" key="1">
    <source>
        <dbReference type="SAM" id="MobiDB-lite"/>
    </source>
</evidence>
<feature type="compositionally biased region" description="Basic and acidic residues" evidence="1">
    <location>
        <begin position="165"/>
        <end position="183"/>
    </location>
</feature>
<organism evidence="2 3">
    <name type="scientific">Pleurodeles waltl</name>
    <name type="common">Iberian ribbed newt</name>
    <dbReference type="NCBI Taxonomy" id="8319"/>
    <lineage>
        <taxon>Eukaryota</taxon>
        <taxon>Metazoa</taxon>
        <taxon>Chordata</taxon>
        <taxon>Craniata</taxon>
        <taxon>Vertebrata</taxon>
        <taxon>Euteleostomi</taxon>
        <taxon>Amphibia</taxon>
        <taxon>Batrachia</taxon>
        <taxon>Caudata</taxon>
        <taxon>Salamandroidea</taxon>
        <taxon>Salamandridae</taxon>
        <taxon>Pleurodelinae</taxon>
        <taxon>Pleurodeles</taxon>
    </lineage>
</organism>
<dbReference type="AlphaFoldDB" id="A0AAV7SGR2"/>
<dbReference type="Proteomes" id="UP001066276">
    <property type="component" value="Chromosome 4_2"/>
</dbReference>
<comment type="caution">
    <text evidence="2">The sequence shown here is derived from an EMBL/GenBank/DDBJ whole genome shotgun (WGS) entry which is preliminary data.</text>
</comment>
<keyword evidence="3" id="KW-1185">Reference proteome</keyword>
<evidence type="ECO:0000313" key="3">
    <source>
        <dbReference type="Proteomes" id="UP001066276"/>
    </source>
</evidence>
<dbReference type="EMBL" id="JANPWB010000008">
    <property type="protein sequence ID" value="KAJ1163265.1"/>
    <property type="molecule type" value="Genomic_DNA"/>
</dbReference>
<name>A0AAV7SGR2_PLEWA</name>
<feature type="region of interest" description="Disordered" evidence="1">
    <location>
        <begin position="128"/>
        <end position="285"/>
    </location>
</feature>
<gene>
    <name evidence="2" type="ORF">NDU88_003726</name>
</gene>
<sequence>MALLALPYISNECPTDCGSTGHFYAQGNTSQAARMAVNDGDYSYPGNVSPWLTRLSSAAAMSVPLTAGLQHPFLCEATPVRQLGIAGNDGYGSSPSGVSARLSQLSPAAVMRGPLTAGLRRAFMREATPGKHPGMAGPLHECSGKKSTLRHRAKRAHEAGAPGPEKVRRSDAAGAVGRERLLHEIVTARNRRSRALSGPTPRKHGEAQGDGAPGQEEERRIAAMGVVGHGRIPHEIAITGRRETAGATGPDSAEARRGPHRRNTQPSRGEEDRHGGSGGLRRSPL</sequence>
<reference evidence="2" key="1">
    <citation type="journal article" date="2022" name="bioRxiv">
        <title>Sequencing and chromosome-scale assembly of the giantPleurodeles waltlgenome.</title>
        <authorList>
            <person name="Brown T."/>
            <person name="Elewa A."/>
            <person name="Iarovenko S."/>
            <person name="Subramanian E."/>
            <person name="Araus A.J."/>
            <person name="Petzold A."/>
            <person name="Susuki M."/>
            <person name="Suzuki K.-i.T."/>
            <person name="Hayashi T."/>
            <person name="Toyoda A."/>
            <person name="Oliveira C."/>
            <person name="Osipova E."/>
            <person name="Leigh N.D."/>
            <person name="Simon A."/>
            <person name="Yun M.H."/>
        </authorList>
    </citation>
    <scope>NUCLEOTIDE SEQUENCE</scope>
    <source>
        <strain evidence="2">20211129_DDA</strain>
        <tissue evidence="2">Liver</tissue>
    </source>
</reference>
<evidence type="ECO:0000313" key="2">
    <source>
        <dbReference type="EMBL" id="KAJ1163265.1"/>
    </source>
</evidence>